<dbReference type="PANTHER" id="PTHR43537">
    <property type="entry name" value="TRANSCRIPTIONAL REGULATOR, GNTR FAMILY"/>
    <property type="match status" value="1"/>
</dbReference>
<dbReference type="InterPro" id="IPR011711">
    <property type="entry name" value="GntR_C"/>
</dbReference>
<dbReference type="CDD" id="cd07377">
    <property type="entry name" value="WHTH_GntR"/>
    <property type="match status" value="1"/>
</dbReference>
<evidence type="ECO:0000259" key="4">
    <source>
        <dbReference type="PROSITE" id="PS50949"/>
    </source>
</evidence>
<dbReference type="InterPro" id="IPR036388">
    <property type="entry name" value="WH-like_DNA-bd_sf"/>
</dbReference>
<protein>
    <submittedName>
        <fullName evidence="5">L-lactate utilization operon repressor</fullName>
    </submittedName>
</protein>
<dbReference type="STRING" id="1715693.PH7735_02049"/>
<dbReference type="GO" id="GO:0003677">
    <property type="term" value="F:DNA binding"/>
    <property type="evidence" value="ECO:0007669"/>
    <property type="project" value="UniProtKB-KW"/>
</dbReference>
<reference evidence="6" key="1">
    <citation type="submission" date="2015-09" db="EMBL/GenBank/DDBJ databases">
        <authorList>
            <person name="Rodrigo-Torres Lidia"/>
            <person name="Arahal R.David."/>
        </authorList>
    </citation>
    <scope>NUCLEOTIDE SEQUENCE [LARGE SCALE GENOMIC DNA]</scope>
    <source>
        <strain evidence="6">CECT 7735</strain>
    </source>
</reference>
<gene>
    <name evidence="5" type="primary">lutR_1</name>
    <name evidence="5" type="ORF">PH7735_02049</name>
</gene>
<evidence type="ECO:0000313" key="6">
    <source>
        <dbReference type="Proteomes" id="UP000051870"/>
    </source>
</evidence>
<dbReference type="SUPFAM" id="SSF48008">
    <property type="entry name" value="GntR ligand-binding domain-like"/>
    <property type="match status" value="1"/>
</dbReference>
<name>A0A0P1IJ09_9RHOB</name>
<keyword evidence="2" id="KW-0238">DNA-binding</keyword>
<feature type="domain" description="HTH gntR-type" evidence="4">
    <location>
        <begin position="12"/>
        <end position="79"/>
    </location>
</feature>
<evidence type="ECO:0000256" key="3">
    <source>
        <dbReference type="ARBA" id="ARBA00023163"/>
    </source>
</evidence>
<dbReference type="PROSITE" id="PS50949">
    <property type="entry name" value="HTH_GNTR"/>
    <property type="match status" value="1"/>
</dbReference>
<evidence type="ECO:0000256" key="1">
    <source>
        <dbReference type="ARBA" id="ARBA00023015"/>
    </source>
</evidence>
<dbReference type="Proteomes" id="UP000051870">
    <property type="component" value="Unassembled WGS sequence"/>
</dbReference>
<dbReference type="SMART" id="SM00345">
    <property type="entry name" value="HTH_GNTR"/>
    <property type="match status" value="1"/>
</dbReference>
<evidence type="ECO:0000256" key="2">
    <source>
        <dbReference type="ARBA" id="ARBA00023125"/>
    </source>
</evidence>
<dbReference type="InterPro" id="IPR036390">
    <property type="entry name" value="WH_DNA-bd_sf"/>
</dbReference>
<keyword evidence="3" id="KW-0804">Transcription</keyword>
<dbReference type="EMBL" id="CYTW01000002">
    <property type="protein sequence ID" value="CUJ98212.1"/>
    <property type="molecule type" value="Genomic_DNA"/>
</dbReference>
<dbReference type="PANTHER" id="PTHR43537:SF5">
    <property type="entry name" value="UXU OPERON TRANSCRIPTIONAL REGULATOR"/>
    <property type="match status" value="1"/>
</dbReference>
<sequence>MQDNRMDLQDEKTPVESIQLEIIRRICFLDYPPGCQLKEAELAVEFGVSRTPVRDAISRIKHLGLVETRNGVGTVVTVLPRQQIEQVYEMRLQLATLIGTVSPHAITQQDLARMDALLDDAIALQAAFDARRYVELNDQLQILIADLIGNALLRSFWRQAYFQAASTWYGVASRAGDGVAASLVQEIQEMKRAMERGDIAAVGFIQRVHIGYGYNRIIEHLFAEEDTSVASGT</sequence>
<dbReference type="Pfam" id="PF07729">
    <property type="entry name" value="FCD"/>
    <property type="match status" value="1"/>
</dbReference>
<dbReference type="Pfam" id="PF00392">
    <property type="entry name" value="GntR"/>
    <property type="match status" value="1"/>
</dbReference>
<dbReference type="SUPFAM" id="SSF46785">
    <property type="entry name" value="Winged helix' DNA-binding domain"/>
    <property type="match status" value="1"/>
</dbReference>
<dbReference type="AlphaFoldDB" id="A0A0P1IJ09"/>
<dbReference type="InterPro" id="IPR008920">
    <property type="entry name" value="TF_FadR/GntR_C"/>
</dbReference>
<dbReference type="Gene3D" id="1.10.10.10">
    <property type="entry name" value="Winged helix-like DNA-binding domain superfamily/Winged helix DNA-binding domain"/>
    <property type="match status" value="1"/>
</dbReference>
<evidence type="ECO:0000313" key="5">
    <source>
        <dbReference type="EMBL" id="CUJ98212.1"/>
    </source>
</evidence>
<accession>A0A0P1IJ09</accession>
<dbReference type="GO" id="GO:0003700">
    <property type="term" value="F:DNA-binding transcription factor activity"/>
    <property type="evidence" value="ECO:0007669"/>
    <property type="project" value="InterPro"/>
</dbReference>
<proteinExistence type="predicted"/>
<keyword evidence="1" id="KW-0805">Transcription regulation</keyword>
<organism evidence="5 6">
    <name type="scientific">Shimia thalassica</name>
    <dbReference type="NCBI Taxonomy" id="1715693"/>
    <lineage>
        <taxon>Bacteria</taxon>
        <taxon>Pseudomonadati</taxon>
        <taxon>Pseudomonadota</taxon>
        <taxon>Alphaproteobacteria</taxon>
        <taxon>Rhodobacterales</taxon>
        <taxon>Roseobacteraceae</taxon>
    </lineage>
</organism>
<keyword evidence="6" id="KW-1185">Reference proteome</keyword>
<dbReference type="Gene3D" id="1.20.120.530">
    <property type="entry name" value="GntR ligand-binding domain-like"/>
    <property type="match status" value="1"/>
</dbReference>
<dbReference type="InterPro" id="IPR000524">
    <property type="entry name" value="Tscrpt_reg_HTH_GntR"/>
</dbReference>